<comment type="caution">
    <text evidence="3">The sequence shown here is derived from an EMBL/GenBank/DDBJ whole genome shotgun (WGS) entry which is preliminary data.</text>
</comment>
<dbReference type="Pfam" id="PF13538">
    <property type="entry name" value="UvrD_C_2"/>
    <property type="match status" value="1"/>
</dbReference>
<organism evidence="3 4">
    <name type="scientific">Oceanidesulfovibrio marinus</name>
    <dbReference type="NCBI Taxonomy" id="370038"/>
    <lineage>
        <taxon>Bacteria</taxon>
        <taxon>Pseudomonadati</taxon>
        <taxon>Thermodesulfobacteriota</taxon>
        <taxon>Desulfovibrionia</taxon>
        <taxon>Desulfovibrionales</taxon>
        <taxon>Desulfovibrionaceae</taxon>
        <taxon>Oceanidesulfovibrio</taxon>
    </lineage>
</organism>
<keyword evidence="3" id="KW-0378">Hydrolase</keyword>
<dbReference type="GO" id="GO:0033202">
    <property type="term" value="C:DNA helicase complex"/>
    <property type="evidence" value="ECO:0007669"/>
    <property type="project" value="TreeGrafter"/>
</dbReference>
<dbReference type="SUPFAM" id="SSF52540">
    <property type="entry name" value="P-loop containing nucleoside triphosphate hydrolases"/>
    <property type="match status" value="1"/>
</dbReference>
<proteinExistence type="predicted"/>
<sequence>MGLEIIRGRSEGTQVKILVQCLQSMEIEGTLYVGYPIISSSDDTFFVEALLISKENGLIVFDFPNTNEGLNKIKDNQDSMYFMLEAFFKKHEALRDGRDLAFRPCVISFFPSRENTPEQEPNYFFANPDSISEVIYCCEELDDSYFKALAASIQRVTTIKPRKKRDNVKKTDSKGAKLKRIEKEIANLDQWQKKAAIEVVEGVQRIRGLAGSGKTVVLALKAAYLHTQHPDWIIVITYHTRSLKQQLEDLIERFTFEHAGDKPNWEKLLVLPSWGSKSDPGVYSIICEKLQIAPVNFAQAKAQYGMEKAFEGICDEVLTYLGSSNSKNELFDAVLIDEAQDLPSSFFKLIYETTKYPKRIVFAYDELQSINTISSLSVKDLFGEDEDGNPLVSIQNVENEPQRDIILPVCYRNTHWSLTIAHALGFGVYREGSLVQMFDELHLWNDIGYSVEQGSLEWGNNIVLRRRNDSYPDFFERELNPGDAVLVPDTFSDEISQYEWVSKQIQKNIQEEELDPDDILVVFPSAIHAQKQFQKFSKSMQRRDLDTHLAGVSTGRDIFSIRSSVTCAHIYRAKGNESPMVYILNAGWCSIGYELIKLRNILFTAITRSRAWVRICGVGEEMDILQREISNVIDNNYTLNFRLPTLTELKEIRTIHRERTDEEKDRIKSGEKHLKELSALLDEGLLSPEQSLELKRLLAKLEHLS</sequence>
<evidence type="ECO:0000259" key="2">
    <source>
        <dbReference type="Pfam" id="PF13538"/>
    </source>
</evidence>
<reference evidence="3 4" key="1">
    <citation type="submission" date="2018-06" db="EMBL/GenBank/DDBJ databases">
        <title>Complete genome of Desulfovibrio marinus P48SEP.</title>
        <authorList>
            <person name="Crispim J.S."/>
            <person name="Vidigal P.M.P."/>
            <person name="Silva L.C.F."/>
            <person name="Araujo L.C."/>
            <person name="Laguardia C.N."/>
            <person name="Dias R.S."/>
            <person name="Sousa M.P."/>
            <person name="Paula S.O."/>
            <person name="Silva C."/>
        </authorList>
    </citation>
    <scope>NUCLEOTIDE SEQUENCE [LARGE SCALE GENOMIC DNA]</scope>
    <source>
        <strain evidence="3 4">P48SEP</strain>
    </source>
</reference>
<dbReference type="GO" id="GO:0005829">
    <property type="term" value="C:cytosol"/>
    <property type="evidence" value="ECO:0007669"/>
    <property type="project" value="TreeGrafter"/>
</dbReference>
<gene>
    <name evidence="3" type="ORF">DQK91_21445</name>
</gene>
<dbReference type="RefSeq" id="WP_144307460.1">
    <property type="nucleotide sequence ID" value="NZ_QMIF01000027.1"/>
</dbReference>
<dbReference type="Gene3D" id="3.40.50.300">
    <property type="entry name" value="P-loop containing nucleotide triphosphate hydrolases"/>
    <property type="match status" value="2"/>
</dbReference>
<dbReference type="EMBL" id="QMIF01000027">
    <property type="protein sequence ID" value="TVM30217.1"/>
    <property type="molecule type" value="Genomic_DNA"/>
</dbReference>
<dbReference type="GO" id="GO:0003677">
    <property type="term" value="F:DNA binding"/>
    <property type="evidence" value="ECO:0007669"/>
    <property type="project" value="InterPro"/>
</dbReference>
<keyword evidence="3" id="KW-0067">ATP-binding</keyword>
<dbReference type="GO" id="GO:0043138">
    <property type="term" value="F:3'-5' DNA helicase activity"/>
    <property type="evidence" value="ECO:0007669"/>
    <property type="project" value="TreeGrafter"/>
</dbReference>
<evidence type="ECO:0000313" key="3">
    <source>
        <dbReference type="EMBL" id="TVM30217.1"/>
    </source>
</evidence>
<dbReference type="InterPro" id="IPR000212">
    <property type="entry name" value="DNA_helicase_UvrD/REP"/>
</dbReference>
<evidence type="ECO:0000313" key="4">
    <source>
        <dbReference type="Proteomes" id="UP000434052"/>
    </source>
</evidence>
<evidence type="ECO:0000256" key="1">
    <source>
        <dbReference type="ARBA" id="ARBA00034923"/>
    </source>
</evidence>
<keyword evidence="3" id="KW-0547">Nucleotide-binding</keyword>
<dbReference type="InterPro" id="IPR027785">
    <property type="entry name" value="UvrD-like_helicase_C"/>
</dbReference>
<dbReference type="PANTHER" id="PTHR11070:SF2">
    <property type="entry name" value="ATP-DEPENDENT DNA HELICASE SRS2"/>
    <property type="match status" value="1"/>
</dbReference>
<name>A0A6P1ZBW9_9BACT</name>
<keyword evidence="3" id="KW-0347">Helicase</keyword>
<dbReference type="Proteomes" id="UP000434052">
    <property type="component" value="Unassembled WGS sequence"/>
</dbReference>
<protein>
    <recommendedName>
        <fullName evidence="1">DNA 3'-5' helicase II</fullName>
    </recommendedName>
</protein>
<dbReference type="InterPro" id="IPR027417">
    <property type="entry name" value="P-loop_NTPase"/>
</dbReference>
<dbReference type="GO" id="GO:0000725">
    <property type="term" value="P:recombinational repair"/>
    <property type="evidence" value="ECO:0007669"/>
    <property type="project" value="TreeGrafter"/>
</dbReference>
<accession>A0A6P1ZBW9</accession>
<dbReference type="OrthoDB" id="5441773at2"/>
<dbReference type="AlphaFoldDB" id="A0A6P1ZBW9"/>
<feature type="domain" description="UvrD-like helicase C-terminal" evidence="2">
    <location>
        <begin position="569"/>
        <end position="615"/>
    </location>
</feature>
<dbReference type="PANTHER" id="PTHR11070">
    <property type="entry name" value="UVRD / RECB / PCRA DNA HELICASE FAMILY MEMBER"/>
    <property type="match status" value="1"/>
</dbReference>
<dbReference type="GO" id="GO:0005524">
    <property type="term" value="F:ATP binding"/>
    <property type="evidence" value="ECO:0007669"/>
    <property type="project" value="InterPro"/>
</dbReference>